<accession>A0ACD5ILH0</accession>
<evidence type="ECO:0000313" key="2">
    <source>
        <dbReference type="Proteomes" id="UP001196097"/>
    </source>
</evidence>
<organism evidence="1 2">
    <name type="scientific">Acidithiobacillus ferruginosus</name>
    <dbReference type="NCBI Taxonomy" id="3063951"/>
    <lineage>
        <taxon>Bacteria</taxon>
        <taxon>Pseudomonadati</taxon>
        <taxon>Pseudomonadota</taxon>
        <taxon>Acidithiobacillia</taxon>
        <taxon>Acidithiobacillales</taxon>
        <taxon>Acidithiobacillaceae</taxon>
        <taxon>Acidithiobacillus</taxon>
    </lineage>
</organism>
<gene>
    <name evidence="1" type="ORF">HF292_015640</name>
</gene>
<dbReference type="EMBL" id="CP130950">
    <property type="protein sequence ID" value="XRP74705.1"/>
    <property type="molecule type" value="Genomic_DNA"/>
</dbReference>
<proteinExistence type="predicted"/>
<dbReference type="Proteomes" id="UP001196097">
    <property type="component" value="Plasmid pCF3-4"/>
</dbReference>
<keyword evidence="1" id="KW-0614">Plasmid</keyword>
<sequence>MAILSITEAARLFGKSRTTLYKYNKSGALSFVQGDDGKPAVDMSEMLRVFGSVHGSAVHNSQNEQFNTSKLDNEHGLLAEKVAALQEVVRRQDELLRKADDREKWLQERLERSQQQIQALIHQPPEQPEALQKRKKWWPW</sequence>
<geneLocation type="plasmid" evidence="1 2">
    <name>pCF3-4</name>
</geneLocation>
<protein>
    <submittedName>
        <fullName evidence="1">Uncharacterized protein</fullName>
    </submittedName>
</protein>
<keyword evidence="2" id="KW-1185">Reference proteome</keyword>
<name>A0ACD5ILH0_9PROT</name>
<evidence type="ECO:0000313" key="1">
    <source>
        <dbReference type="EMBL" id="XRP74705.1"/>
    </source>
</evidence>
<reference evidence="1 2" key="1">
    <citation type="journal article" date="2021" name="ISME J.">
        <title>Genomic evolution of the class Acidithiobacillia: deep-branching Proteobacteria living in extreme acidic conditions.</title>
        <authorList>
            <person name="Moya-Beltran A."/>
            <person name="Beard S."/>
            <person name="Rojas-Villalobos C."/>
            <person name="Issotta F."/>
            <person name="Gallardo Y."/>
            <person name="Ulloa R."/>
            <person name="Giaveno A."/>
            <person name="Degli Esposti M."/>
            <person name="Johnson D.B."/>
            <person name="Quatrini R."/>
        </authorList>
    </citation>
    <scope>NUCLEOTIDE SEQUENCE [LARGE SCALE GENOMIC DNA]</scope>
    <source>
        <strain evidence="1 2">CF3</strain>
    </source>
</reference>